<evidence type="ECO:0000313" key="6">
    <source>
        <dbReference type="Proteomes" id="UP000623509"/>
    </source>
</evidence>
<dbReference type="InterPro" id="IPR036291">
    <property type="entry name" value="NAD(P)-bd_dom_sf"/>
</dbReference>
<dbReference type="EMBL" id="NMRN01000019">
    <property type="protein sequence ID" value="PAS93310.1"/>
    <property type="molecule type" value="Genomic_DNA"/>
</dbReference>
<dbReference type="Proteomes" id="UP000216107">
    <property type="component" value="Unassembled WGS sequence"/>
</dbReference>
<reference evidence="4 5" key="2">
    <citation type="submission" date="2017-07" db="EMBL/GenBank/DDBJ databases">
        <title>Candidatus Dactylopiibacterium carminicum, a nitrogen-fixing symbiont of the cochineal insect Dactylopius coccus and Dactylopius opuntiae (Hemiptera: Coccoidea: Dactylopiidae).</title>
        <authorList>
            <person name="Vera A."/>
        </authorList>
    </citation>
    <scope>NUCLEOTIDE SEQUENCE [LARGE SCALE GENOMIC DNA]</scope>
    <source>
        <strain evidence="4 5">NFDCM</strain>
    </source>
</reference>
<evidence type="ECO:0000313" key="5">
    <source>
        <dbReference type="Proteomes" id="UP000216107"/>
    </source>
</evidence>
<dbReference type="Pfam" id="PF13478">
    <property type="entry name" value="XdhC_C"/>
    <property type="match status" value="1"/>
</dbReference>
<dbReference type="NCBIfam" id="TIGR02964">
    <property type="entry name" value="xanthine_xdhC"/>
    <property type="match status" value="1"/>
</dbReference>
<dbReference type="InterPro" id="IPR003777">
    <property type="entry name" value="XdhC_CoxI"/>
</dbReference>
<feature type="domain" description="XdhC- CoxI" evidence="1">
    <location>
        <begin position="12"/>
        <end position="76"/>
    </location>
</feature>
<dbReference type="PANTHER" id="PTHR30388">
    <property type="entry name" value="ALDEHYDE OXIDOREDUCTASE MOLYBDENUM COFACTOR ASSEMBLY PROTEIN"/>
    <property type="match status" value="1"/>
</dbReference>
<gene>
    <name evidence="4" type="primary">xdhC</name>
    <name evidence="3" type="ORF">BGI27_08565</name>
    <name evidence="4" type="ORF">CGU29_08215</name>
</gene>
<sequence>MIWLSRIPELLANGPLVLVSVAGVRGSAPREPGASMLVGQDFTADTIGGGHLEWQAIAEARLLLQAEACQPLLRRYPLAASLGQCCGGVVWLAFEVLHAGQLPVWQAVSQRHREGLPQVRQLDGRAPASSWPESRGEGRLDLPATEDGPDWCLWQPLQPPRFCLSVYGAGHVGAALVNLLAPLEMRLRWCDPRAELMVRAPASVECCVMETPEEVVAQASAHSAHVVLTHEHALDLRLAEAILRRDDFRWFGLIGSQSKRTRFRQQLAARGIAPGQIERMICPIGVTGIRDKAPQAIAIAVATQVLQLREISIPA</sequence>
<evidence type="ECO:0000313" key="3">
    <source>
        <dbReference type="EMBL" id="KAF7599319.1"/>
    </source>
</evidence>
<dbReference type="Gene3D" id="3.40.50.720">
    <property type="entry name" value="NAD(P)-binding Rossmann-like Domain"/>
    <property type="match status" value="1"/>
</dbReference>
<feature type="domain" description="XdhC Rossmann" evidence="2">
    <location>
        <begin position="164"/>
        <end position="305"/>
    </location>
</feature>
<reference evidence="3 6" key="1">
    <citation type="submission" date="2016-08" db="EMBL/GenBank/DDBJ databases">
        <title>Candidatus Dactylopiibacterium carminicum genome sequence.</title>
        <authorList>
            <person name="Ramirez-Puebla S.T."/>
            <person name="Ormeno-Orrillo E."/>
            <person name="Vera-Ponce De Leon A."/>
            <person name="Luis L."/>
            <person name="Sanchez-Flores A."/>
            <person name="Monica R."/>
            <person name="Martinez-Romero E."/>
        </authorList>
    </citation>
    <scope>NUCLEOTIDE SEQUENCE [LARGE SCALE GENOMIC DNA]</scope>
    <source>
        <strain evidence="3">END1</strain>
    </source>
</reference>
<dbReference type="InterPro" id="IPR014308">
    <property type="entry name" value="Xanthine_DH_XdhC"/>
</dbReference>
<dbReference type="InterPro" id="IPR052698">
    <property type="entry name" value="MoCofactor_Util/Proc"/>
</dbReference>
<dbReference type="SUPFAM" id="SSF51735">
    <property type="entry name" value="NAD(P)-binding Rossmann-fold domains"/>
    <property type="match status" value="1"/>
</dbReference>
<dbReference type="AlphaFoldDB" id="A0A272EU84"/>
<dbReference type="Proteomes" id="UP000623509">
    <property type="component" value="Unassembled WGS sequence"/>
</dbReference>
<accession>A0A272EU84</accession>
<name>A0A272EU84_9RHOO</name>
<proteinExistence type="predicted"/>
<evidence type="ECO:0000259" key="1">
    <source>
        <dbReference type="Pfam" id="PF02625"/>
    </source>
</evidence>
<dbReference type="OrthoDB" id="61481at2"/>
<organism evidence="4 5">
    <name type="scientific">Candidatus Dactylopiibacterium carminicum</name>
    <dbReference type="NCBI Taxonomy" id="857335"/>
    <lineage>
        <taxon>Bacteria</taxon>
        <taxon>Pseudomonadati</taxon>
        <taxon>Pseudomonadota</taxon>
        <taxon>Betaproteobacteria</taxon>
        <taxon>Rhodocyclales</taxon>
        <taxon>Rhodocyclaceae</taxon>
        <taxon>Candidatus Dactylopiibacterium</taxon>
    </lineage>
</organism>
<evidence type="ECO:0000259" key="2">
    <source>
        <dbReference type="Pfam" id="PF13478"/>
    </source>
</evidence>
<protein>
    <submittedName>
        <fullName evidence="4">Xanthine dehydrogenase accessory protein XdhC</fullName>
    </submittedName>
</protein>
<keyword evidence="6" id="KW-1185">Reference proteome</keyword>
<dbReference type="InterPro" id="IPR027051">
    <property type="entry name" value="XdhC_Rossmann_dom"/>
</dbReference>
<dbReference type="RefSeq" id="WP_095524475.1">
    <property type="nucleotide sequence ID" value="NZ_MDUX01000023.1"/>
</dbReference>
<dbReference type="Pfam" id="PF02625">
    <property type="entry name" value="XdhC_CoxI"/>
    <property type="match status" value="1"/>
</dbReference>
<dbReference type="PANTHER" id="PTHR30388:SF6">
    <property type="entry name" value="XANTHINE DEHYDROGENASE SUBUNIT A-RELATED"/>
    <property type="match status" value="1"/>
</dbReference>
<evidence type="ECO:0000313" key="4">
    <source>
        <dbReference type="EMBL" id="PAS93310.1"/>
    </source>
</evidence>
<comment type="caution">
    <text evidence="4">The sequence shown here is derived from an EMBL/GenBank/DDBJ whole genome shotgun (WGS) entry which is preliminary data.</text>
</comment>
<dbReference type="EMBL" id="MDUX01000023">
    <property type="protein sequence ID" value="KAF7599319.1"/>
    <property type="molecule type" value="Genomic_DNA"/>
</dbReference>